<feature type="domain" description="XPG-I" evidence="13">
    <location>
        <begin position="145"/>
        <end position="215"/>
    </location>
</feature>
<dbReference type="InterPro" id="IPR006085">
    <property type="entry name" value="XPG_DNA_repair_N"/>
</dbReference>
<dbReference type="GO" id="GO:0006281">
    <property type="term" value="P:DNA repair"/>
    <property type="evidence" value="ECO:0007669"/>
    <property type="project" value="UniProtKB-KW"/>
</dbReference>
<feature type="region of interest" description="Disordered" evidence="12">
    <location>
        <begin position="88"/>
        <end position="108"/>
    </location>
</feature>
<accession>F0YFV3</accession>
<dbReference type="GO" id="GO:0005634">
    <property type="term" value="C:nucleus"/>
    <property type="evidence" value="ECO:0007669"/>
    <property type="project" value="UniProtKB-SubCell"/>
</dbReference>
<comment type="cofactor">
    <cofactor evidence="1">
        <name>Mg(2+)</name>
        <dbReference type="ChEBI" id="CHEBI:18420"/>
    </cofactor>
</comment>
<dbReference type="SMART" id="SM00484">
    <property type="entry name" value="XPGI"/>
    <property type="match status" value="1"/>
</dbReference>
<keyword evidence="11" id="KW-0539">Nucleus</keyword>
<proteinExistence type="predicted"/>
<keyword evidence="6" id="KW-0227">DNA damage</keyword>
<organism evidence="16">
    <name type="scientific">Aureococcus anophagefferens</name>
    <name type="common">Harmful bloom alga</name>
    <dbReference type="NCBI Taxonomy" id="44056"/>
    <lineage>
        <taxon>Eukaryota</taxon>
        <taxon>Sar</taxon>
        <taxon>Stramenopiles</taxon>
        <taxon>Ochrophyta</taxon>
        <taxon>Pelagophyceae</taxon>
        <taxon>Pelagomonadales</taxon>
        <taxon>Pelagomonadaceae</taxon>
        <taxon>Aureococcus</taxon>
    </lineage>
</organism>
<dbReference type="OMA" id="DVQFRAM"/>
<evidence type="ECO:0000256" key="7">
    <source>
        <dbReference type="ARBA" id="ARBA00022801"/>
    </source>
</evidence>
<dbReference type="Pfam" id="PF00867">
    <property type="entry name" value="XPG_I"/>
    <property type="match status" value="1"/>
</dbReference>
<evidence type="ECO:0000256" key="11">
    <source>
        <dbReference type="ARBA" id="ARBA00023242"/>
    </source>
</evidence>
<evidence type="ECO:0000259" key="13">
    <source>
        <dbReference type="SMART" id="SM00484"/>
    </source>
</evidence>
<dbReference type="InParanoid" id="F0YFV3"/>
<dbReference type="PROSITE" id="PS00841">
    <property type="entry name" value="XPG_1"/>
    <property type="match status" value="1"/>
</dbReference>
<dbReference type="FunFam" id="1.10.150.20:FF:000011">
    <property type="entry name" value="exonuclease 1"/>
    <property type="match status" value="1"/>
</dbReference>
<keyword evidence="4" id="KW-0540">Nuclease</keyword>
<keyword evidence="3" id="KW-0597">Phosphoprotein</keyword>
<comment type="subcellular location">
    <subcellularLocation>
        <location evidence="2">Nucleus</location>
    </subcellularLocation>
</comment>
<dbReference type="OrthoDB" id="26491at2759"/>
<dbReference type="Gene3D" id="3.40.50.1010">
    <property type="entry name" value="5'-nuclease"/>
    <property type="match status" value="1"/>
</dbReference>
<dbReference type="KEGG" id="aaf:AURANDRAFT_29882"/>
<keyword evidence="9" id="KW-0496">Mitochondrion</keyword>
<dbReference type="PANTHER" id="PTHR11081">
    <property type="entry name" value="FLAP ENDONUCLEASE FAMILY MEMBER"/>
    <property type="match status" value="1"/>
</dbReference>
<dbReference type="InterPro" id="IPR029060">
    <property type="entry name" value="PIN-like_dom_sf"/>
</dbReference>
<dbReference type="SUPFAM" id="SSF88723">
    <property type="entry name" value="PIN domain-like"/>
    <property type="match status" value="1"/>
</dbReference>
<dbReference type="SMART" id="SM00279">
    <property type="entry name" value="HhH2"/>
    <property type="match status" value="1"/>
</dbReference>
<dbReference type="InterPro" id="IPR008918">
    <property type="entry name" value="HhH2"/>
</dbReference>
<dbReference type="SUPFAM" id="SSF47807">
    <property type="entry name" value="5' to 3' exonuclease, C-terminal subdomain"/>
    <property type="match status" value="1"/>
</dbReference>
<evidence type="ECO:0000256" key="9">
    <source>
        <dbReference type="ARBA" id="ARBA00023128"/>
    </source>
</evidence>
<keyword evidence="5" id="KW-0479">Metal-binding</keyword>
<dbReference type="InterPro" id="IPR036279">
    <property type="entry name" value="5-3_exonuclease_C_sf"/>
</dbReference>
<dbReference type="FunFam" id="3.40.50.1010:FF:000002">
    <property type="entry name" value="Exonuclease 1, putative"/>
    <property type="match status" value="1"/>
</dbReference>
<evidence type="ECO:0000256" key="4">
    <source>
        <dbReference type="ARBA" id="ARBA00022722"/>
    </source>
</evidence>
<evidence type="ECO:0000256" key="2">
    <source>
        <dbReference type="ARBA" id="ARBA00004123"/>
    </source>
</evidence>
<dbReference type="GO" id="GO:0046872">
    <property type="term" value="F:metal ion binding"/>
    <property type="evidence" value="ECO:0007669"/>
    <property type="project" value="UniProtKB-KW"/>
</dbReference>
<dbReference type="CDD" id="cd09857">
    <property type="entry name" value="PIN_EXO1"/>
    <property type="match status" value="1"/>
</dbReference>
<evidence type="ECO:0000256" key="5">
    <source>
        <dbReference type="ARBA" id="ARBA00022723"/>
    </source>
</evidence>
<dbReference type="Gene3D" id="1.10.150.20">
    <property type="entry name" value="5' to 3' exonuclease, C-terminal subdomain"/>
    <property type="match status" value="1"/>
</dbReference>
<dbReference type="Pfam" id="PF00752">
    <property type="entry name" value="XPG_N"/>
    <property type="match status" value="1"/>
</dbReference>
<dbReference type="RefSeq" id="XP_009039297.1">
    <property type="nucleotide sequence ID" value="XM_009041049.1"/>
</dbReference>
<evidence type="ECO:0000256" key="6">
    <source>
        <dbReference type="ARBA" id="ARBA00022763"/>
    </source>
</evidence>
<dbReference type="InterPro" id="IPR019974">
    <property type="entry name" value="XPG_CS"/>
</dbReference>
<dbReference type="GO" id="GO:0003677">
    <property type="term" value="F:DNA binding"/>
    <property type="evidence" value="ECO:0007669"/>
    <property type="project" value="InterPro"/>
</dbReference>
<dbReference type="AlphaFoldDB" id="F0YFV3"/>
<keyword evidence="10" id="KW-0234">DNA repair</keyword>
<evidence type="ECO:0000313" key="15">
    <source>
        <dbReference type="EMBL" id="EGB06042.1"/>
    </source>
</evidence>
<keyword evidence="8" id="KW-0460">Magnesium</keyword>
<dbReference type="PRINTS" id="PR00853">
    <property type="entry name" value="XPGRADSUPER"/>
</dbReference>
<evidence type="ECO:0000256" key="1">
    <source>
        <dbReference type="ARBA" id="ARBA00001946"/>
    </source>
</evidence>
<evidence type="ECO:0000256" key="8">
    <source>
        <dbReference type="ARBA" id="ARBA00022842"/>
    </source>
</evidence>
<protein>
    <recommendedName>
        <fullName evidence="17">Exonuclease 1</fullName>
    </recommendedName>
</protein>
<feature type="non-terminal residue" evidence="15">
    <location>
        <position position="306"/>
    </location>
</feature>
<dbReference type="PANTHER" id="PTHR11081:SF65">
    <property type="entry name" value="DNA DAMAGE-INDUCIBLE PROTEIN DIN7-RELATED"/>
    <property type="match status" value="1"/>
</dbReference>
<dbReference type="InterPro" id="IPR006086">
    <property type="entry name" value="XPG-I_dom"/>
</dbReference>
<sequence>MGVSGLLPMFRGSTQTVHVSRYAHEVVAVDGYAWLHRGVHACASELGAGGASDKHIEFCMGRVALLLHYKVKPLLVFDGGALPAKAAQEASRRGKREHAKAMASQKAREDSHEEARKWYAKCVDVTPVMAKQLVDACAARWGDRVDFLVAPYEADAQLAQLARSGEAAAIVSEDSDNLAYGVPRVLFKLDADGSAQQVVLADLFAAGPGVNALDVRGWTQDMFVTMCALAGCDYVEAVKGVGIKNAHRLVARYKDRKKVLRALRYECAACPDDYEQRVDRAALTFGHQMVYDRRRRAAVHLAPLPE</sequence>
<feature type="domain" description="XPG N-terminal" evidence="14">
    <location>
        <begin position="1"/>
        <end position="99"/>
    </location>
</feature>
<name>F0YFV3_AURAN</name>
<keyword evidence="7" id="KW-0378">Hydrolase</keyword>
<evidence type="ECO:0008006" key="17">
    <source>
        <dbReference type="Google" id="ProtNLM"/>
    </source>
</evidence>
<gene>
    <name evidence="15" type="ORF">AURANDRAFT_29882</name>
</gene>
<dbReference type="EMBL" id="GL833137">
    <property type="protein sequence ID" value="EGB06042.1"/>
    <property type="molecule type" value="Genomic_DNA"/>
</dbReference>
<dbReference type="Proteomes" id="UP000002729">
    <property type="component" value="Unassembled WGS sequence"/>
</dbReference>
<dbReference type="GeneID" id="20220793"/>
<reference evidence="15 16" key="1">
    <citation type="journal article" date="2011" name="Proc. Natl. Acad. Sci. U.S.A.">
        <title>Niche of harmful alga Aureococcus anophagefferens revealed through ecogenomics.</title>
        <authorList>
            <person name="Gobler C.J."/>
            <person name="Berry D.L."/>
            <person name="Dyhrman S.T."/>
            <person name="Wilhelm S.W."/>
            <person name="Salamov A."/>
            <person name="Lobanov A.V."/>
            <person name="Zhang Y."/>
            <person name="Collier J.L."/>
            <person name="Wurch L.L."/>
            <person name="Kustka A.B."/>
            <person name="Dill B.D."/>
            <person name="Shah M."/>
            <person name="VerBerkmoes N.C."/>
            <person name="Kuo A."/>
            <person name="Terry A."/>
            <person name="Pangilinan J."/>
            <person name="Lindquist E.A."/>
            <person name="Lucas S."/>
            <person name="Paulsen I.T."/>
            <person name="Hattenrath-Lehmann T.K."/>
            <person name="Talmage S.C."/>
            <person name="Walker E.A."/>
            <person name="Koch F."/>
            <person name="Burson A.M."/>
            <person name="Marcoval M.A."/>
            <person name="Tang Y.Z."/>
            <person name="Lecleir G.R."/>
            <person name="Coyne K.J."/>
            <person name="Berg G.M."/>
            <person name="Bertrand E.M."/>
            <person name="Saito M.A."/>
            <person name="Gladyshev V.N."/>
            <person name="Grigoriev I.V."/>
        </authorList>
    </citation>
    <scope>NUCLEOTIDE SEQUENCE [LARGE SCALE GENOMIC DNA]</scope>
    <source>
        <strain evidence="16">CCMP 1984</strain>
    </source>
</reference>
<evidence type="ECO:0000256" key="3">
    <source>
        <dbReference type="ARBA" id="ARBA00022553"/>
    </source>
</evidence>
<dbReference type="GO" id="GO:0017108">
    <property type="term" value="F:5'-flap endonuclease activity"/>
    <property type="evidence" value="ECO:0007669"/>
    <property type="project" value="TreeGrafter"/>
</dbReference>
<evidence type="ECO:0000259" key="14">
    <source>
        <dbReference type="SMART" id="SM00485"/>
    </source>
</evidence>
<dbReference type="eggNOG" id="KOG2518">
    <property type="taxonomic scope" value="Eukaryota"/>
</dbReference>
<dbReference type="InterPro" id="IPR044752">
    <property type="entry name" value="PIN-like_EXO1"/>
</dbReference>
<evidence type="ECO:0000256" key="12">
    <source>
        <dbReference type="SAM" id="MobiDB-lite"/>
    </source>
</evidence>
<keyword evidence="16" id="KW-1185">Reference proteome</keyword>
<evidence type="ECO:0000256" key="10">
    <source>
        <dbReference type="ARBA" id="ARBA00023204"/>
    </source>
</evidence>
<evidence type="ECO:0000313" key="16">
    <source>
        <dbReference type="Proteomes" id="UP000002729"/>
    </source>
</evidence>
<dbReference type="InterPro" id="IPR006084">
    <property type="entry name" value="XPG/Rad2"/>
</dbReference>
<dbReference type="SMART" id="SM00485">
    <property type="entry name" value="XPGN"/>
    <property type="match status" value="1"/>
</dbReference>